<sequence>MIYFKSIDLYIISYYNFTINCEYAYGGYIYSESNSDCTQKITTTYNPTSSFPFFAIFKSNLTLTSHIDEDAPSANLHINQTGSLNITYISFNIFQINQTNQIDSTLFQVFDPETDAIKNNQKLLNSLSKESSDLIGDSEYANTYVAGPGNLHIFRYTKQIREVLIDIPKSLFSLSPQHEQIPYITSSLATVSMPFLANQTILSIGCASTTVITEEEKLVLTLFDVFGFVGGLFTLAITINIFLFGEPTKNPWGIVQSFPCCGIKKRVRTILYEHLKDQIPFADEGVHLDHPPERLDDRLNAIEQRHKALEFFLRDYVVNVNILFDKDVNNKFYNYSKIENDKVLKTEELE</sequence>
<feature type="transmembrane region" description="Helical" evidence="1">
    <location>
        <begin position="218"/>
        <end position="244"/>
    </location>
</feature>
<dbReference type="EMBL" id="CAJVQA010016035">
    <property type="protein sequence ID" value="CAG8740668.1"/>
    <property type="molecule type" value="Genomic_DNA"/>
</dbReference>
<keyword evidence="1" id="KW-1133">Transmembrane helix</keyword>
<gene>
    <name evidence="2" type="ORF">CPELLU_LOCUS14067</name>
</gene>
<comment type="caution">
    <text evidence="2">The sequence shown here is derived from an EMBL/GenBank/DDBJ whole genome shotgun (WGS) entry which is preliminary data.</text>
</comment>
<evidence type="ECO:0000313" key="3">
    <source>
        <dbReference type="Proteomes" id="UP000789759"/>
    </source>
</evidence>
<accession>A0A9N9IMV4</accession>
<protein>
    <submittedName>
        <fullName evidence="2">8516_t:CDS:1</fullName>
    </submittedName>
</protein>
<dbReference type="Proteomes" id="UP000789759">
    <property type="component" value="Unassembled WGS sequence"/>
</dbReference>
<keyword evidence="1" id="KW-0472">Membrane</keyword>
<reference evidence="2" key="1">
    <citation type="submission" date="2021-06" db="EMBL/GenBank/DDBJ databases">
        <authorList>
            <person name="Kallberg Y."/>
            <person name="Tangrot J."/>
            <person name="Rosling A."/>
        </authorList>
    </citation>
    <scope>NUCLEOTIDE SEQUENCE</scope>
    <source>
        <strain evidence="2">FL966</strain>
    </source>
</reference>
<keyword evidence="3" id="KW-1185">Reference proteome</keyword>
<name>A0A9N9IMV4_9GLOM</name>
<evidence type="ECO:0000313" key="2">
    <source>
        <dbReference type="EMBL" id="CAG8740668.1"/>
    </source>
</evidence>
<proteinExistence type="predicted"/>
<dbReference type="OrthoDB" id="2441469at2759"/>
<evidence type="ECO:0000256" key="1">
    <source>
        <dbReference type="SAM" id="Phobius"/>
    </source>
</evidence>
<dbReference type="AlphaFoldDB" id="A0A9N9IMV4"/>
<organism evidence="2 3">
    <name type="scientific">Cetraspora pellucida</name>
    <dbReference type="NCBI Taxonomy" id="1433469"/>
    <lineage>
        <taxon>Eukaryota</taxon>
        <taxon>Fungi</taxon>
        <taxon>Fungi incertae sedis</taxon>
        <taxon>Mucoromycota</taxon>
        <taxon>Glomeromycotina</taxon>
        <taxon>Glomeromycetes</taxon>
        <taxon>Diversisporales</taxon>
        <taxon>Gigasporaceae</taxon>
        <taxon>Cetraspora</taxon>
    </lineage>
</organism>
<keyword evidence="1" id="KW-0812">Transmembrane</keyword>